<dbReference type="Gene3D" id="3.40.50.150">
    <property type="entry name" value="Vaccinia Virus protein VP39"/>
    <property type="match status" value="1"/>
</dbReference>
<evidence type="ECO:0000313" key="2">
    <source>
        <dbReference type="Proteomes" id="UP000186110"/>
    </source>
</evidence>
<gene>
    <name evidence="1" type="ORF">RS694_18560</name>
</gene>
<reference evidence="1 2" key="1">
    <citation type="submission" date="2017-01" db="EMBL/GenBank/DDBJ databases">
        <authorList>
            <person name="Mah S.A."/>
            <person name="Swanson W.J."/>
            <person name="Moy G.W."/>
            <person name="Vacquier V.D."/>
        </authorList>
    </citation>
    <scope>NUCLEOTIDE SEQUENCE [LARGE SCALE GENOMIC DNA]</scope>
    <source>
        <strain evidence="1 2">DSM 22694</strain>
    </source>
</reference>
<dbReference type="AlphaFoldDB" id="A0A1P8KED0"/>
<name>A0A1P8KED0_9BURK</name>
<proteinExistence type="predicted"/>
<dbReference type="SUPFAM" id="SSF53335">
    <property type="entry name" value="S-adenosyl-L-methionine-dependent methyltransferases"/>
    <property type="match status" value="1"/>
</dbReference>
<dbReference type="Pfam" id="PF05711">
    <property type="entry name" value="TylF"/>
    <property type="match status" value="1"/>
</dbReference>
<dbReference type="Proteomes" id="UP000186110">
    <property type="component" value="Chromosome"/>
</dbReference>
<protein>
    <recommendedName>
        <fullName evidence="3">Macrocin O-methyltransferase</fullName>
    </recommendedName>
</protein>
<accession>A0A1P8KED0</accession>
<dbReference type="PANTHER" id="PTHR40036">
    <property type="entry name" value="MACROCIN O-METHYLTRANSFERASE"/>
    <property type="match status" value="1"/>
</dbReference>
<organism evidence="1 2">
    <name type="scientific">Rhodoferax saidenbachensis</name>
    <dbReference type="NCBI Taxonomy" id="1484693"/>
    <lineage>
        <taxon>Bacteria</taxon>
        <taxon>Pseudomonadati</taxon>
        <taxon>Pseudomonadota</taxon>
        <taxon>Betaproteobacteria</taxon>
        <taxon>Burkholderiales</taxon>
        <taxon>Comamonadaceae</taxon>
        <taxon>Rhodoferax</taxon>
    </lineage>
</organism>
<dbReference type="STRING" id="1484693.RS694_18560"/>
<dbReference type="KEGG" id="rsb:RS694_18560"/>
<keyword evidence="2" id="KW-1185">Reference proteome</keyword>
<dbReference type="RefSeq" id="WP_051391749.1">
    <property type="nucleotide sequence ID" value="NZ_CP019239.1"/>
</dbReference>
<sequence>MLPTAFDLYWLKRSITATLDASEPDAEAGGARFIVDFLQHYINGSAISMVPLARLDQLQHCIEDVICRQVPGDLMEAGVWRGGTAVLMRAVLKAHGIADRCVWAADSFEGLPEPDAECFPKEAAAHQGPVMREGFGHFAADLDAVKANFARYGLLDSQVRFLPGWFKDTLPIAPVQQLAVLRLDADYHESTKVCLDNLYDKLSVGGYLIVDDYGEDAWTYCRTAVDDFRAERRIADPMIRVDSRCWYWMRTQ</sequence>
<dbReference type="InterPro" id="IPR008884">
    <property type="entry name" value="TylF_MeTrfase"/>
</dbReference>
<dbReference type="PANTHER" id="PTHR40036:SF1">
    <property type="entry name" value="MACROCIN O-METHYLTRANSFERASE"/>
    <property type="match status" value="1"/>
</dbReference>
<dbReference type="EMBL" id="CP019239">
    <property type="protein sequence ID" value="APW44326.1"/>
    <property type="molecule type" value="Genomic_DNA"/>
</dbReference>
<evidence type="ECO:0000313" key="1">
    <source>
        <dbReference type="EMBL" id="APW44326.1"/>
    </source>
</evidence>
<dbReference type="InterPro" id="IPR029063">
    <property type="entry name" value="SAM-dependent_MTases_sf"/>
</dbReference>
<evidence type="ECO:0008006" key="3">
    <source>
        <dbReference type="Google" id="ProtNLM"/>
    </source>
</evidence>
<dbReference type="eggNOG" id="COG4122">
    <property type="taxonomic scope" value="Bacteria"/>
</dbReference>